<comment type="subcellular location">
    <subcellularLocation>
        <location evidence="1">Membrane</location>
        <topology evidence="1">Multi-pass membrane protein</topology>
    </subcellularLocation>
</comment>
<feature type="compositionally biased region" description="Low complexity" evidence="3">
    <location>
        <begin position="1"/>
        <end position="10"/>
    </location>
</feature>
<comment type="similarity">
    <text evidence="2">Belongs to the major facilitator superfamily. Monocarboxylate porter (TC 2.A.1.13) family.</text>
</comment>
<feature type="transmembrane region" description="Helical" evidence="4">
    <location>
        <begin position="236"/>
        <end position="253"/>
    </location>
</feature>
<dbReference type="InterPro" id="IPR020846">
    <property type="entry name" value="MFS_dom"/>
</dbReference>
<keyword evidence="6" id="KW-1185">Reference proteome</keyword>
<dbReference type="InterPro" id="IPR036259">
    <property type="entry name" value="MFS_trans_sf"/>
</dbReference>
<feature type="transmembrane region" description="Helical" evidence="4">
    <location>
        <begin position="417"/>
        <end position="441"/>
    </location>
</feature>
<accession>A0A6J3MBQ1</accession>
<dbReference type="GO" id="GO:0022857">
    <property type="term" value="F:transmembrane transporter activity"/>
    <property type="evidence" value="ECO:0007669"/>
    <property type="project" value="InterPro"/>
</dbReference>
<evidence type="ECO:0000256" key="1">
    <source>
        <dbReference type="ARBA" id="ARBA00004141"/>
    </source>
</evidence>
<evidence type="ECO:0000256" key="3">
    <source>
        <dbReference type="SAM" id="MobiDB-lite"/>
    </source>
</evidence>
<dbReference type="InterPro" id="IPR011701">
    <property type="entry name" value="MFS"/>
</dbReference>
<dbReference type="CDD" id="cd17352">
    <property type="entry name" value="MFS_MCT_SLC16"/>
    <property type="match status" value="1"/>
</dbReference>
<feature type="transmembrane region" description="Helical" evidence="4">
    <location>
        <begin position="340"/>
        <end position="359"/>
    </location>
</feature>
<dbReference type="PROSITE" id="PS50850">
    <property type="entry name" value="MFS"/>
    <property type="match status" value="1"/>
</dbReference>
<proteinExistence type="inferred from homology"/>
<dbReference type="GeneID" id="54357044"/>
<name>A0A6J3MBQ1_9PEZI</name>
<reference evidence="7" key="2">
    <citation type="submission" date="2020-04" db="EMBL/GenBank/DDBJ databases">
        <authorList>
            <consortium name="NCBI Genome Project"/>
        </authorList>
    </citation>
    <scope>NUCLEOTIDE SEQUENCE</scope>
    <source>
        <strain evidence="7">CBS 342.82</strain>
    </source>
</reference>
<dbReference type="AlphaFoldDB" id="A0A6J3MBQ1"/>
<feature type="transmembrane region" description="Helical" evidence="4">
    <location>
        <begin position="311"/>
        <end position="328"/>
    </location>
</feature>
<reference evidence="7" key="1">
    <citation type="submission" date="2020-01" db="EMBL/GenBank/DDBJ databases">
        <authorList>
            <consortium name="DOE Joint Genome Institute"/>
            <person name="Haridas S."/>
            <person name="Albert R."/>
            <person name="Binder M."/>
            <person name="Bloem J."/>
            <person name="Labutti K."/>
            <person name="Salamov A."/>
            <person name="Andreopoulos B."/>
            <person name="Baker S.E."/>
            <person name="Barry K."/>
            <person name="Bills G."/>
            <person name="Bluhm B.H."/>
            <person name="Cannon C."/>
            <person name="Castanera R."/>
            <person name="Culley D.E."/>
            <person name="Daum C."/>
            <person name="Ezra D."/>
            <person name="Gonzalez J.B."/>
            <person name="Henrissat B."/>
            <person name="Kuo A."/>
            <person name="Liang C."/>
            <person name="Lipzen A."/>
            <person name="Lutzoni F."/>
            <person name="Magnuson J."/>
            <person name="Mondo S."/>
            <person name="Nolan M."/>
            <person name="Ohm R."/>
            <person name="Pangilinan J."/>
            <person name="Park H.-J."/>
            <person name="Ramirez L."/>
            <person name="Alfaro M."/>
            <person name="Sun H."/>
            <person name="Tritt A."/>
            <person name="Yoshinaga Y."/>
            <person name="Zwiers L.-H."/>
            <person name="Turgeon B.G."/>
            <person name="Goodwin S.B."/>
            <person name="Spatafora J.W."/>
            <person name="Crous P.W."/>
            <person name="Grigoriev I.V."/>
        </authorList>
    </citation>
    <scope>NUCLEOTIDE SEQUENCE</scope>
    <source>
        <strain evidence="7">CBS 342.82</strain>
    </source>
</reference>
<feature type="transmembrane region" description="Helical" evidence="4">
    <location>
        <begin position="165"/>
        <end position="191"/>
    </location>
</feature>
<dbReference type="SUPFAM" id="SSF103473">
    <property type="entry name" value="MFS general substrate transporter"/>
    <property type="match status" value="1"/>
</dbReference>
<protein>
    <submittedName>
        <fullName evidence="7">MFS general substrate transporter</fullName>
    </submittedName>
</protein>
<reference evidence="7" key="3">
    <citation type="submission" date="2025-08" db="UniProtKB">
        <authorList>
            <consortium name="RefSeq"/>
        </authorList>
    </citation>
    <scope>IDENTIFICATION</scope>
    <source>
        <strain evidence="7">CBS 342.82</strain>
    </source>
</reference>
<keyword evidence="4" id="KW-0472">Membrane</keyword>
<dbReference type="InterPro" id="IPR050327">
    <property type="entry name" value="Proton-linked_MCT"/>
</dbReference>
<evidence type="ECO:0000259" key="5">
    <source>
        <dbReference type="PROSITE" id="PS50850"/>
    </source>
</evidence>
<feature type="transmembrane region" description="Helical" evidence="4">
    <location>
        <begin position="71"/>
        <end position="94"/>
    </location>
</feature>
<dbReference type="RefSeq" id="XP_033462339.1">
    <property type="nucleotide sequence ID" value="XM_033599245.1"/>
</dbReference>
<feature type="transmembrane region" description="Helical" evidence="4">
    <location>
        <begin position="143"/>
        <end position="159"/>
    </location>
</feature>
<dbReference type="Gene3D" id="1.20.1250.20">
    <property type="entry name" value="MFS general substrate transporter like domains"/>
    <property type="match status" value="2"/>
</dbReference>
<feature type="transmembrane region" description="Helical" evidence="4">
    <location>
        <begin position="274"/>
        <end position="299"/>
    </location>
</feature>
<feature type="transmembrane region" description="Helical" evidence="4">
    <location>
        <begin position="379"/>
        <end position="405"/>
    </location>
</feature>
<organism evidence="7">
    <name type="scientific">Dissoconium aciculare CBS 342.82</name>
    <dbReference type="NCBI Taxonomy" id="1314786"/>
    <lineage>
        <taxon>Eukaryota</taxon>
        <taxon>Fungi</taxon>
        <taxon>Dikarya</taxon>
        <taxon>Ascomycota</taxon>
        <taxon>Pezizomycotina</taxon>
        <taxon>Dothideomycetes</taxon>
        <taxon>Dothideomycetidae</taxon>
        <taxon>Mycosphaerellales</taxon>
        <taxon>Dissoconiaceae</taxon>
        <taxon>Dissoconium</taxon>
    </lineage>
</organism>
<dbReference type="Pfam" id="PF07690">
    <property type="entry name" value="MFS_1"/>
    <property type="match status" value="1"/>
</dbReference>
<keyword evidence="4" id="KW-1133">Transmembrane helix</keyword>
<feature type="domain" description="Major facilitator superfamily (MFS) profile" evidence="5">
    <location>
        <begin position="72"/>
        <end position="472"/>
    </location>
</feature>
<gene>
    <name evidence="7" type="ORF">K489DRAFT_154463</name>
</gene>
<feature type="transmembrane region" description="Helical" evidence="4">
    <location>
        <begin position="203"/>
        <end position="224"/>
    </location>
</feature>
<dbReference type="Proteomes" id="UP000504637">
    <property type="component" value="Unplaced"/>
</dbReference>
<dbReference type="OrthoDB" id="410267at2759"/>
<evidence type="ECO:0000313" key="6">
    <source>
        <dbReference type="Proteomes" id="UP000504637"/>
    </source>
</evidence>
<sequence length="481" mass="51042">MSIPTSGKCLPCPPPSSGSLDGGGSEHAEKKSSGVATPIEADTEKSPIGSSTPPSRNGDERIEVTYPEGGLQAWLVVFGSFCGLFTISGILNAIGVYQAYLLEHQLSNYSESDVGWIVSLYVFLSFGAGVQIGPVFDAHGPRLLLTGGAVLTLLCLFLLGSCTQYWHFIIVLGVIGGFGTALIFTPTIAAIGHYFNKKRGTATGIASCGGALGGIVFPLVQQALFSKVGWAWTTRIQGFISLVLFVICIALVRSRLPKVPGKSVKIDFFILGRLNFFLVTVGTYFLEWGLFVPISYLTIYSLNSGAMSSAFAYQIIAIFNAGSVLGRWAPGVIADYAGRFNTMIVATILCVGSTVALWLPATILSTLPDVAEGAHQSAIFGLTVTYAVVMGFASGSNISLTPVCVGMQCDTEDYGRYYATCYLIVAFGTLTGVPIAGALVTACNDQYWGVVIFTALCYAFALAAFTAVRVREVGWKLTAMY</sequence>
<feature type="transmembrane region" description="Helical" evidence="4">
    <location>
        <begin position="114"/>
        <end position="136"/>
    </location>
</feature>
<dbReference type="PANTHER" id="PTHR11360:SF177">
    <property type="entry name" value="RIBOFLAVIN TRANSPORTER MCH5"/>
    <property type="match status" value="1"/>
</dbReference>
<feature type="region of interest" description="Disordered" evidence="3">
    <location>
        <begin position="1"/>
        <end position="62"/>
    </location>
</feature>
<dbReference type="GO" id="GO:0016020">
    <property type="term" value="C:membrane"/>
    <property type="evidence" value="ECO:0007669"/>
    <property type="project" value="UniProtKB-SubCell"/>
</dbReference>
<keyword evidence="4" id="KW-0812">Transmembrane</keyword>
<evidence type="ECO:0000256" key="4">
    <source>
        <dbReference type="SAM" id="Phobius"/>
    </source>
</evidence>
<feature type="transmembrane region" description="Helical" evidence="4">
    <location>
        <begin position="447"/>
        <end position="468"/>
    </location>
</feature>
<dbReference type="PANTHER" id="PTHR11360">
    <property type="entry name" value="MONOCARBOXYLATE TRANSPORTER"/>
    <property type="match status" value="1"/>
</dbReference>
<evidence type="ECO:0000313" key="7">
    <source>
        <dbReference type="RefSeq" id="XP_033462339.1"/>
    </source>
</evidence>
<evidence type="ECO:0000256" key="2">
    <source>
        <dbReference type="ARBA" id="ARBA00006727"/>
    </source>
</evidence>